<protein>
    <submittedName>
        <fullName evidence="1">Uncharacterized protein</fullName>
    </submittedName>
</protein>
<evidence type="ECO:0000313" key="1">
    <source>
        <dbReference type="EMBL" id="TXE26912.1"/>
    </source>
</evidence>
<comment type="caution">
    <text evidence="1">The sequence shown here is derived from an EMBL/GenBank/DDBJ whole genome shotgun (WGS) entry which is preliminary data.</text>
</comment>
<gene>
    <name evidence="1" type="ORF">FOT63_18420</name>
</gene>
<accession>A0A9X9C1C2</accession>
<reference evidence="1 2" key="1">
    <citation type="submission" date="2019-07" db="EMBL/GenBank/DDBJ databases">
        <title>Serratia strains were isolated from fresh produce.</title>
        <authorList>
            <person name="Cho G.-S."/>
            <person name="Stein M."/>
            <person name="Lee W."/>
            <person name="Suh S.H."/>
            <person name="Franz C.M.A.P."/>
        </authorList>
    </citation>
    <scope>NUCLEOTIDE SEQUENCE [LARGE SCALE GENOMIC DNA]</scope>
    <source>
        <strain evidence="1 2">S17</strain>
    </source>
</reference>
<dbReference type="Proteomes" id="UP000321307">
    <property type="component" value="Unassembled WGS sequence"/>
</dbReference>
<name>A0A9X9C1C2_9GAMM</name>
<dbReference type="RefSeq" id="WP_147838681.1">
    <property type="nucleotide sequence ID" value="NZ_VOUP01000012.1"/>
</dbReference>
<dbReference type="AlphaFoldDB" id="A0A9X9C1C2"/>
<organism evidence="1 2">
    <name type="scientific">Serratia ureilytica</name>
    <dbReference type="NCBI Taxonomy" id="300181"/>
    <lineage>
        <taxon>Bacteria</taxon>
        <taxon>Pseudomonadati</taxon>
        <taxon>Pseudomonadota</taxon>
        <taxon>Gammaproteobacteria</taxon>
        <taxon>Enterobacterales</taxon>
        <taxon>Yersiniaceae</taxon>
        <taxon>Serratia</taxon>
    </lineage>
</organism>
<proteinExistence type="predicted"/>
<dbReference type="EMBL" id="VOUP01000012">
    <property type="protein sequence ID" value="TXE26912.1"/>
    <property type="molecule type" value="Genomic_DNA"/>
</dbReference>
<sequence length="70" mass="7581">MLELKSGDKCYAKRLSIHVNGQELIYNAPRGTKFAVILMVAEKPDNAAGIAANDFIRSCGWSHETGGGEE</sequence>
<evidence type="ECO:0000313" key="2">
    <source>
        <dbReference type="Proteomes" id="UP000321307"/>
    </source>
</evidence>